<dbReference type="EMBL" id="SRXW01000001">
    <property type="protein sequence ID" value="TGY90315.1"/>
    <property type="molecule type" value="Genomic_DNA"/>
</dbReference>
<accession>A0A4S2H3V7</accession>
<dbReference type="SUPFAM" id="SSF53448">
    <property type="entry name" value="Nucleotide-diphospho-sugar transferases"/>
    <property type="match status" value="2"/>
</dbReference>
<dbReference type="Gene3D" id="3.90.550.10">
    <property type="entry name" value="Spore Coat Polysaccharide Biosynthesis Protein SpsA, Chain A"/>
    <property type="match status" value="2"/>
</dbReference>
<evidence type="ECO:0000313" key="3">
    <source>
        <dbReference type="Proteomes" id="UP000308054"/>
    </source>
</evidence>
<comment type="caution">
    <text evidence="2">The sequence shown here is derived from an EMBL/GenBank/DDBJ whole genome shotgun (WGS) entry which is preliminary data.</text>
</comment>
<evidence type="ECO:0000313" key="2">
    <source>
        <dbReference type="EMBL" id="TGY90315.1"/>
    </source>
</evidence>
<feature type="domain" description="Glycosyltransferase 2-like" evidence="1">
    <location>
        <begin position="317"/>
        <end position="492"/>
    </location>
</feature>
<dbReference type="InterPro" id="IPR001173">
    <property type="entry name" value="Glyco_trans_2-like"/>
</dbReference>
<reference evidence="2 3" key="1">
    <citation type="journal article" date="2017" name="Int. J. Syst. Evol. Microbiol.">
        <title>Marinicauda algicola sp. nov., isolated from a marine red alga Rhodosorus marinus.</title>
        <authorList>
            <person name="Jeong S.E."/>
            <person name="Jeon S.H."/>
            <person name="Chun B.H."/>
            <person name="Kim D.W."/>
            <person name="Jeon C.O."/>
        </authorList>
    </citation>
    <scope>NUCLEOTIDE SEQUENCE [LARGE SCALE GENOMIC DNA]</scope>
    <source>
        <strain evidence="2 3">JCM 31718</strain>
    </source>
</reference>
<dbReference type="RefSeq" id="WP_135994813.1">
    <property type="nucleotide sequence ID" value="NZ_CP071057.1"/>
</dbReference>
<dbReference type="OrthoDB" id="5291101at2"/>
<gene>
    <name evidence="2" type="ORF">E5163_04095</name>
</gene>
<sequence length="601" mass="65633">MKARLLTLLRSSALGRGLIEFAAERLAGLRRSGFVHGRFPRYRAWHDTVHARGACSPTNGPLISVLIPAFNPDSAHFRAMIASLQAQTYSHFEALICDDGSSAREAFAYIAEAADPRIRLIERGANGGISAATNTALEQASGEFTAFLDQDDSLAPDALAAIATAFAREPDAILVYTDEDKLDRRGRPCEPYFKPVFDRALLYRRNYINHLTAIRTGALRALGGLDGRYDGAQDYDLVLRVLERHGPQAFAHMPRVAYHWRTGRWARSLSQTRAGQVAAARKAALEAHLTRLGQSAEIFAGAELDVRWPVPAQTRVSVIIPTRDRLDLIERCVREARASAEGVVCEWILVDNDSVEQDTIAWFEREARRADTRVVRAPGGFNFSHLVNTGAAQARGELLLILNNDVYGGNPGWILAMAGEALRPWAGPVGAQLLYPDGRLQHGGIALGLGGVAGHVMKGAKPGEAGPFGHLALTRTVSAVTGACLMVRRAVFDAVGGFDAEAFPIALNDVDFCLRTAKAGYETVWTPHARLYHREGASRGRETAEDARFAAEIAHFRARWEGALKADPYLNPNLDPSAELLGLDWQIADRCKTRSAAFLFL</sequence>
<keyword evidence="2" id="KW-0808">Transferase</keyword>
<dbReference type="Pfam" id="PF00535">
    <property type="entry name" value="Glycos_transf_2"/>
    <property type="match status" value="2"/>
</dbReference>
<evidence type="ECO:0000259" key="1">
    <source>
        <dbReference type="Pfam" id="PF00535"/>
    </source>
</evidence>
<feature type="domain" description="Glycosyltransferase 2-like" evidence="1">
    <location>
        <begin position="64"/>
        <end position="187"/>
    </location>
</feature>
<keyword evidence="3" id="KW-1185">Reference proteome</keyword>
<proteinExistence type="predicted"/>
<dbReference type="Proteomes" id="UP000308054">
    <property type="component" value="Unassembled WGS sequence"/>
</dbReference>
<dbReference type="PANTHER" id="PTHR43179:SF7">
    <property type="entry name" value="RHAMNOSYLTRANSFERASE WBBL"/>
    <property type="match status" value="1"/>
</dbReference>
<protein>
    <submittedName>
        <fullName evidence="2">Glycosyltransferase</fullName>
    </submittedName>
</protein>
<dbReference type="AlphaFoldDB" id="A0A4S2H3V7"/>
<dbReference type="InterPro" id="IPR029044">
    <property type="entry name" value="Nucleotide-diphossugar_trans"/>
</dbReference>
<dbReference type="GO" id="GO:0016757">
    <property type="term" value="F:glycosyltransferase activity"/>
    <property type="evidence" value="ECO:0007669"/>
    <property type="project" value="UniProtKB-KW"/>
</dbReference>
<dbReference type="PANTHER" id="PTHR43179">
    <property type="entry name" value="RHAMNOSYLTRANSFERASE WBBL"/>
    <property type="match status" value="1"/>
</dbReference>
<name>A0A4S2H3V7_9PROT</name>
<organism evidence="2 3">
    <name type="scientific">Marinicauda algicola</name>
    <dbReference type="NCBI Taxonomy" id="2029849"/>
    <lineage>
        <taxon>Bacteria</taxon>
        <taxon>Pseudomonadati</taxon>
        <taxon>Pseudomonadota</taxon>
        <taxon>Alphaproteobacteria</taxon>
        <taxon>Maricaulales</taxon>
        <taxon>Maricaulaceae</taxon>
        <taxon>Marinicauda</taxon>
    </lineage>
</organism>